<organism evidence="3 4">
    <name type="scientific">Jimgerdemannia flammicorona</name>
    <dbReference type="NCBI Taxonomy" id="994334"/>
    <lineage>
        <taxon>Eukaryota</taxon>
        <taxon>Fungi</taxon>
        <taxon>Fungi incertae sedis</taxon>
        <taxon>Mucoromycota</taxon>
        <taxon>Mucoromycotina</taxon>
        <taxon>Endogonomycetes</taxon>
        <taxon>Endogonales</taxon>
        <taxon>Endogonaceae</taxon>
        <taxon>Jimgerdemannia</taxon>
    </lineage>
</organism>
<dbReference type="EMBL" id="RBNJ01018344">
    <property type="protein sequence ID" value="RUS23843.1"/>
    <property type="molecule type" value="Genomic_DNA"/>
</dbReference>
<dbReference type="Proteomes" id="UP000274822">
    <property type="component" value="Unassembled WGS sequence"/>
</dbReference>
<evidence type="ECO:0008006" key="5">
    <source>
        <dbReference type="Google" id="ProtNLM"/>
    </source>
</evidence>
<reference evidence="3 4" key="1">
    <citation type="journal article" date="2018" name="New Phytol.">
        <title>Phylogenomics of Endogonaceae and evolution of mycorrhizas within Mucoromycota.</title>
        <authorList>
            <person name="Chang Y."/>
            <person name="Desiro A."/>
            <person name="Na H."/>
            <person name="Sandor L."/>
            <person name="Lipzen A."/>
            <person name="Clum A."/>
            <person name="Barry K."/>
            <person name="Grigoriev I.V."/>
            <person name="Martin F.M."/>
            <person name="Stajich J.E."/>
            <person name="Smith M.E."/>
            <person name="Bonito G."/>
            <person name="Spatafora J.W."/>
        </authorList>
    </citation>
    <scope>NUCLEOTIDE SEQUENCE [LARGE SCALE GENOMIC DNA]</scope>
    <source>
        <strain evidence="3 4">AD002</strain>
    </source>
</reference>
<keyword evidence="4" id="KW-1185">Reference proteome</keyword>
<comment type="caution">
    <text evidence="3">The sequence shown here is derived from an EMBL/GenBank/DDBJ whole genome shotgun (WGS) entry which is preliminary data.</text>
</comment>
<gene>
    <name evidence="3" type="ORF">BC938DRAFT_474525</name>
</gene>
<sequence>MSAYENVTGGSLKLKGEDSSIKKKKKKSKKDKEKLSAAFQSALREETGSGSDSGSSKPIRVVTKTAAELKFEETRRKRQEEKVKKAATKSHKEKVAEFNQKLEEMTEHYDIPKVGPG</sequence>
<evidence type="ECO:0000313" key="4">
    <source>
        <dbReference type="Proteomes" id="UP000274822"/>
    </source>
</evidence>
<evidence type="ECO:0000256" key="1">
    <source>
        <dbReference type="SAM" id="Coils"/>
    </source>
</evidence>
<name>A0A433Q209_9FUNG</name>
<protein>
    <recommendedName>
        <fullName evidence="5">DUF1754-domain-containing protein</fullName>
    </recommendedName>
</protein>
<dbReference type="InterPro" id="IPR013865">
    <property type="entry name" value="FAM32A"/>
</dbReference>
<proteinExistence type="predicted"/>
<dbReference type="PANTHER" id="PTHR13282:SF6">
    <property type="entry name" value="PROTEIN FAM32A"/>
    <property type="match status" value="1"/>
</dbReference>
<accession>A0A433Q209</accession>
<evidence type="ECO:0000256" key="2">
    <source>
        <dbReference type="SAM" id="MobiDB-lite"/>
    </source>
</evidence>
<dbReference type="GO" id="GO:0005730">
    <property type="term" value="C:nucleolus"/>
    <property type="evidence" value="ECO:0007669"/>
    <property type="project" value="TreeGrafter"/>
</dbReference>
<feature type="region of interest" description="Disordered" evidence="2">
    <location>
        <begin position="1"/>
        <end position="60"/>
    </location>
</feature>
<keyword evidence="1" id="KW-0175">Coiled coil</keyword>
<dbReference type="AlphaFoldDB" id="A0A433Q209"/>
<feature type="coiled-coil region" evidence="1">
    <location>
        <begin position="69"/>
        <end position="108"/>
    </location>
</feature>
<evidence type="ECO:0000313" key="3">
    <source>
        <dbReference type="EMBL" id="RUS23843.1"/>
    </source>
</evidence>
<dbReference type="PANTHER" id="PTHR13282">
    <property type="entry name" value="PROTEIN FAM32A"/>
    <property type="match status" value="1"/>
</dbReference>
<dbReference type="Pfam" id="PF08555">
    <property type="entry name" value="FAM32A"/>
    <property type="match status" value="1"/>
</dbReference>